<evidence type="ECO:0000256" key="3">
    <source>
        <dbReference type="ARBA" id="ARBA00022617"/>
    </source>
</evidence>
<dbReference type="EMBL" id="CAXDID020000033">
    <property type="protein sequence ID" value="CAL5995785.1"/>
    <property type="molecule type" value="Genomic_DNA"/>
</dbReference>
<keyword evidence="7" id="KW-0966">Cell projection</keyword>
<evidence type="ECO:0000256" key="2">
    <source>
        <dbReference type="ARBA" id="ARBA00022490"/>
    </source>
</evidence>
<comment type="function">
    <text evidence="9">Radial spoke stalk protein that binds heme under oxidizing conditions. Required for the coordinated beating of multiple cilia maybe by functioning in a redox signaling pathway.</text>
</comment>
<evidence type="ECO:0000313" key="14">
    <source>
        <dbReference type="EMBL" id="CAL5995785.1"/>
    </source>
</evidence>
<comment type="subcellular location">
    <subcellularLocation>
        <location evidence="1">Cytoplasm</location>
        <location evidence="1">Cytoskeleton</location>
        <location evidence="1">Cilium axoneme</location>
    </subcellularLocation>
</comment>
<evidence type="ECO:0000313" key="16">
    <source>
        <dbReference type="Proteomes" id="UP001642409"/>
    </source>
</evidence>
<evidence type="ECO:0000256" key="8">
    <source>
        <dbReference type="ARBA" id="ARBA00040649"/>
    </source>
</evidence>
<dbReference type="InterPro" id="IPR001199">
    <property type="entry name" value="Cyt_B5-like_heme/steroid-bd"/>
</dbReference>
<keyword evidence="16" id="KW-1185">Reference proteome</keyword>
<reference evidence="12" key="1">
    <citation type="submission" date="2023-06" db="EMBL/GenBank/DDBJ databases">
        <authorList>
            <person name="Kurt Z."/>
        </authorList>
    </citation>
    <scope>NUCLEOTIDE SEQUENCE</scope>
</reference>
<evidence type="ECO:0000259" key="10">
    <source>
        <dbReference type="PROSITE" id="PS50255"/>
    </source>
</evidence>
<organism evidence="12">
    <name type="scientific">Hexamita inflata</name>
    <dbReference type="NCBI Taxonomy" id="28002"/>
    <lineage>
        <taxon>Eukaryota</taxon>
        <taxon>Metamonada</taxon>
        <taxon>Diplomonadida</taxon>
        <taxon>Hexamitidae</taxon>
        <taxon>Hexamitinae</taxon>
        <taxon>Hexamita</taxon>
    </lineage>
</organism>
<evidence type="ECO:0000313" key="12">
    <source>
        <dbReference type="EMBL" id="CAI9961103.1"/>
    </source>
</evidence>
<dbReference type="SUPFAM" id="SSF55856">
    <property type="entry name" value="Cytochrome b5-like heme/steroid binding domain"/>
    <property type="match status" value="1"/>
</dbReference>
<evidence type="ECO:0000313" key="11">
    <source>
        <dbReference type="EMBL" id="CAI9943298.1"/>
    </source>
</evidence>
<dbReference type="Pfam" id="PF00173">
    <property type="entry name" value="Cyt-b5"/>
    <property type="match status" value="1"/>
</dbReference>
<evidence type="ECO:0000256" key="7">
    <source>
        <dbReference type="ARBA" id="ARBA00023273"/>
    </source>
</evidence>
<evidence type="ECO:0000256" key="5">
    <source>
        <dbReference type="ARBA" id="ARBA00023004"/>
    </source>
</evidence>
<evidence type="ECO:0000313" key="13">
    <source>
        <dbReference type="EMBL" id="CAL5994202.1"/>
    </source>
</evidence>
<evidence type="ECO:0000313" key="15">
    <source>
        <dbReference type="EMBL" id="CAL6040983.1"/>
    </source>
</evidence>
<evidence type="ECO:0000256" key="4">
    <source>
        <dbReference type="ARBA" id="ARBA00022723"/>
    </source>
</evidence>
<feature type="domain" description="Cytochrome b5 heme-binding" evidence="10">
    <location>
        <begin position="4"/>
        <end position="108"/>
    </location>
</feature>
<dbReference type="GO" id="GO:0005930">
    <property type="term" value="C:axoneme"/>
    <property type="evidence" value="ECO:0007669"/>
    <property type="project" value="UniProtKB-SubCell"/>
</dbReference>
<comment type="caution">
    <text evidence="12">The sequence shown here is derived from an EMBL/GenBank/DDBJ whole genome shotgun (WGS) entry which is preliminary data.</text>
</comment>
<dbReference type="PANTHER" id="PTHR21281">
    <property type="entry name" value="CYTOCHROME B5 DOMAIN-CONTAINING PROTEIN 1"/>
    <property type="match status" value="1"/>
</dbReference>
<name>A0AA86QMQ0_9EUKA</name>
<dbReference type="EMBL" id="CATOUU010000714">
    <property type="protein sequence ID" value="CAI9943298.1"/>
    <property type="molecule type" value="Genomic_DNA"/>
</dbReference>
<protein>
    <recommendedName>
        <fullName evidence="8">Cytochrome b5 domain-containing protein 1</fullName>
    </recommendedName>
</protein>
<dbReference type="SMART" id="SM01117">
    <property type="entry name" value="Cyt-b5"/>
    <property type="match status" value="1"/>
</dbReference>
<evidence type="ECO:0000256" key="6">
    <source>
        <dbReference type="ARBA" id="ARBA00023212"/>
    </source>
</evidence>
<reference evidence="13 16" key="2">
    <citation type="submission" date="2024-07" db="EMBL/GenBank/DDBJ databases">
        <authorList>
            <person name="Akdeniz Z."/>
        </authorList>
    </citation>
    <scope>NUCLEOTIDE SEQUENCE [LARGE SCALE GENOMIC DNA]</scope>
</reference>
<dbReference type="EMBL" id="CAXDID020000147">
    <property type="protein sequence ID" value="CAL6040983.1"/>
    <property type="molecule type" value="Genomic_DNA"/>
</dbReference>
<dbReference type="EMBL" id="CATOUU010000937">
    <property type="protein sequence ID" value="CAI9961103.1"/>
    <property type="molecule type" value="Genomic_DNA"/>
</dbReference>
<dbReference type="PROSITE" id="PS50255">
    <property type="entry name" value="CYTOCHROME_B5_2"/>
    <property type="match status" value="1"/>
</dbReference>
<gene>
    <name evidence="13" type="ORF">HINF_LOCUS13437</name>
    <name evidence="14" type="ORF">HINF_LOCUS14237</name>
    <name evidence="11" type="ORF">HINF_LOCUS30943</name>
    <name evidence="15" type="ORF">HINF_LOCUS38636</name>
    <name evidence="12" type="ORF">HINF_LOCUS48748</name>
</gene>
<dbReference type="InterPro" id="IPR036400">
    <property type="entry name" value="Cyt_B5-like_heme/steroid_sf"/>
</dbReference>
<keyword evidence="5" id="KW-0408">Iron</keyword>
<dbReference type="Proteomes" id="UP001642409">
    <property type="component" value="Unassembled WGS sequence"/>
</dbReference>
<keyword evidence="6" id="KW-0206">Cytoskeleton</keyword>
<dbReference type="EMBL" id="CAXDID020000031">
    <property type="protein sequence ID" value="CAL5994202.1"/>
    <property type="molecule type" value="Genomic_DNA"/>
</dbReference>
<dbReference type="GO" id="GO:0046872">
    <property type="term" value="F:metal ion binding"/>
    <property type="evidence" value="ECO:0007669"/>
    <property type="project" value="UniProtKB-KW"/>
</dbReference>
<dbReference type="PANTHER" id="PTHR21281:SF0">
    <property type="entry name" value="CYTOCHROME B5 DOMAIN-CONTAINING PROTEIN 1"/>
    <property type="match status" value="1"/>
</dbReference>
<dbReference type="Gene3D" id="3.10.120.10">
    <property type="entry name" value="Cytochrome b5-like heme/steroid binding domain"/>
    <property type="match status" value="1"/>
</dbReference>
<accession>A0AA86QMQ0</accession>
<keyword evidence="3" id="KW-0349">Heme</keyword>
<proteinExistence type="predicted"/>
<dbReference type="InterPro" id="IPR052320">
    <property type="entry name" value="Cytochrome_b5_domain"/>
</dbReference>
<keyword evidence="4" id="KW-0479">Metal-binding</keyword>
<keyword evidence="2" id="KW-0963">Cytoplasm</keyword>
<dbReference type="AlphaFoldDB" id="A0AA86QMQ0"/>
<evidence type="ECO:0000256" key="1">
    <source>
        <dbReference type="ARBA" id="ARBA00004430"/>
    </source>
</evidence>
<evidence type="ECO:0000256" key="9">
    <source>
        <dbReference type="ARBA" id="ARBA00046139"/>
    </source>
</evidence>
<sequence>MKTSTYLTQTDVALHCTPEDLWVSKFGRVYDYTNLVRTAPSGQTEALVRAAGTDISSWFDPQTGDYPKVTDALETRFRLPYGLPMLHADNSTTKPWWKDDSYFIGLLGKQRPIELLNTLSLHRHQLMVCEEETLADISARYARFNSNVLGYRWRYQEQDLKMDKTLNDNGIPDERATYLRLGWPQDQWYVPCIVLVWKDQMV</sequence>